<feature type="domain" description="DUF7847" evidence="2">
    <location>
        <begin position="2"/>
        <end position="234"/>
    </location>
</feature>
<feature type="transmembrane region" description="Helical" evidence="1">
    <location>
        <begin position="155"/>
        <end position="176"/>
    </location>
</feature>
<feature type="transmembrane region" description="Helical" evidence="1">
    <location>
        <begin position="34"/>
        <end position="54"/>
    </location>
</feature>
<dbReference type="InterPro" id="IPR057169">
    <property type="entry name" value="DUF7847"/>
</dbReference>
<dbReference type="Proteomes" id="UP000258707">
    <property type="component" value="Chromosome"/>
</dbReference>
<proteinExistence type="predicted"/>
<accession>A0A346PFV3</accession>
<evidence type="ECO:0000313" key="4">
    <source>
        <dbReference type="Proteomes" id="UP000258707"/>
    </source>
</evidence>
<keyword evidence="1" id="KW-1133">Transmembrane helix</keyword>
<feature type="transmembrane region" description="Helical" evidence="1">
    <location>
        <begin position="75"/>
        <end position="104"/>
    </location>
</feature>
<protein>
    <recommendedName>
        <fullName evidence="2">DUF7847 domain-containing protein</fullName>
    </recommendedName>
</protein>
<feature type="transmembrane region" description="Helical" evidence="1">
    <location>
        <begin position="205"/>
        <end position="231"/>
    </location>
</feature>
<dbReference type="KEGG" id="nan:AArc1_2080"/>
<evidence type="ECO:0000256" key="1">
    <source>
        <dbReference type="SAM" id="Phobius"/>
    </source>
</evidence>
<dbReference type="Pfam" id="PF25231">
    <property type="entry name" value="DUF7847"/>
    <property type="match status" value="1"/>
</dbReference>
<dbReference type="AlphaFoldDB" id="A0A346PFV3"/>
<feature type="transmembrane region" description="Helical" evidence="1">
    <location>
        <begin position="110"/>
        <end position="134"/>
    </location>
</feature>
<organism evidence="3 4">
    <name type="scientific">Natrarchaeobaculum sulfurireducens</name>
    <dbReference type="NCBI Taxonomy" id="2044521"/>
    <lineage>
        <taxon>Archaea</taxon>
        <taxon>Methanobacteriati</taxon>
        <taxon>Methanobacteriota</taxon>
        <taxon>Stenosarchaea group</taxon>
        <taxon>Halobacteria</taxon>
        <taxon>Halobacteriales</taxon>
        <taxon>Natrialbaceae</taxon>
        <taxon>Natrarchaeobaculum</taxon>
    </lineage>
</organism>
<evidence type="ECO:0000259" key="2">
    <source>
        <dbReference type="Pfam" id="PF25231"/>
    </source>
</evidence>
<evidence type="ECO:0000313" key="3">
    <source>
        <dbReference type="EMBL" id="AXR78398.1"/>
    </source>
</evidence>
<keyword evidence="1" id="KW-0812">Transmembrane</keyword>
<dbReference type="EMBL" id="CP024047">
    <property type="protein sequence ID" value="AXR78398.1"/>
    <property type="molecule type" value="Genomic_DNA"/>
</dbReference>
<gene>
    <name evidence="3" type="ORF">AArc1_2080</name>
</gene>
<sequence>MILVGGLFFVLLGELSVLLDVYLGSLTQLLVVPLWLFLTPFLLGGFVAMIHGALEGSTSVGTFVRGGKDNYVSMLGATVVFVGILIGLSIVGTVVLIIAGAAGFAVGGGIVVVALVSVVLLVGFAVVFMFVQFYDAAIVVSDDRAIDSFSRSVGLVSQNLASVIGFSVVFLALTLLGQGPGMALYLSSVEFTQTGETVVTSTSTLWLSIAVTLIVGTIVTAYAYTYFVAFYTSLLEGRRND</sequence>
<keyword evidence="1" id="KW-0472">Membrane</keyword>
<reference evidence="4" key="1">
    <citation type="submission" date="2017-10" db="EMBL/GenBank/DDBJ databases">
        <title>Phenotypic and genomic properties of facultatively anaerobic sulfur-reducing natronoarchaea from hypersaline soda lakes.</title>
        <authorList>
            <person name="Sorokin D.Y."/>
            <person name="Kublanov I.V."/>
            <person name="Roman P."/>
            <person name="Sinninghe Damste J.S."/>
            <person name="Golyshin P.N."/>
            <person name="Rojo D."/>
            <person name="Ciordia S."/>
            <person name="Mena Md.C."/>
            <person name="Ferrer M."/>
            <person name="Messina E."/>
            <person name="Smedile F."/>
            <person name="La Spada G."/>
            <person name="La Cono V."/>
            <person name="Yakimov M.M."/>
        </authorList>
    </citation>
    <scope>NUCLEOTIDE SEQUENCE [LARGE SCALE GENOMIC DNA]</scope>
    <source>
        <strain evidence="4">AArc1</strain>
    </source>
</reference>
<name>A0A346PFV3_9EURY</name>